<protein>
    <submittedName>
        <fullName evidence="2">Uncharacterized protein</fullName>
    </submittedName>
</protein>
<evidence type="ECO:0000313" key="3">
    <source>
        <dbReference type="Proteomes" id="UP000649739"/>
    </source>
</evidence>
<evidence type="ECO:0000256" key="1">
    <source>
        <dbReference type="SAM" id="MobiDB-lite"/>
    </source>
</evidence>
<dbReference type="AlphaFoldDB" id="A0A8J3F603"/>
<gene>
    <name evidence="2" type="ORF">GCM10010123_02910</name>
</gene>
<dbReference type="EMBL" id="BMQB01000001">
    <property type="protein sequence ID" value="GGJ76360.1"/>
    <property type="molecule type" value="Genomic_DNA"/>
</dbReference>
<dbReference type="Proteomes" id="UP000649739">
    <property type="component" value="Unassembled WGS sequence"/>
</dbReference>
<organism evidence="2 3">
    <name type="scientific">Pilimelia anulata</name>
    <dbReference type="NCBI Taxonomy" id="53371"/>
    <lineage>
        <taxon>Bacteria</taxon>
        <taxon>Bacillati</taxon>
        <taxon>Actinomycetota</taxon>
        <taxon>Actinomycetes</taxon>
        <taxon>Micromonosporales</taxon>
        <taxon>Micromonosporaceae</taxon>
        <taxon>Pilimelia</taxon>
    </lineage>
</organism>
<sequence length="139" mass="14456">MPRHSPAVNTASAGWARHTENRRQKPSSRRATPPPSSTPGYAPPRQVIMPAAGAGAVADLALARRSVGGMQATVASFDPATRTGVALRDDGRAVAITDAAFAASGLRLLRPGQRIRLDRDAAGAIWRVTLPTLDTGGTP</sequence>
<accession>A0A8J3F603</accession>
<comment type="caution">
    <text evidence="2">The sequence shown here is derived from an EMBL/GenBank/DDBJ whole genome shotgun (WGS) entry which is preliminary data.</text>
</comment>
<name>A0A8J3F603_9ACTN</name>
<reference evidence="2" key="2">
    <citation type="submission" date="2020-09" db="EMBL/GenBank/DDBJ databases">
        <authorList>
            <person name="Sun Q."/>
            <person name="Ohkuma M."/>
        </authorList>
    </citation>
    <scope>NUCLEOTIDE SEQUENCE</scope>
    <source>
        <strain evidence="2">JCM 3090</strain>
    </source>
</reference>
<reference evidence="2" key="1">
    <citation type="journal article" date="2014" name="Int. J. Syst. Evol. Microbiol.">
        <title>Complete genome sequence of Corynebacterium casei LMG S-19264T (=DSM 44701T), isolated from a smear-ripened cheese.</title>
        <authorList>
            <consortium name="US DOE Joint Genome Institute (JGI-PGF)"/>
            <person name="Walter F."/>
            <person name="Albersmeier A."/>
            <person name="Kalinowski J."/>
            <person name="Ruckert C."/>
        </authorList>
    </citation>
    <scope>NUCLEOTIDE SEQUENCE</scope>
    <source>
        <strain evidence="2">JCM 3090</strain>
    </source>
</reference>
<proteinExistence type="predicted"/>
<feature type="region of interest" description="Disordered" evidence="1">
    <location>
        <begin position="1"/>
        <end position="46"/>
    </location>
</feature>
<keyword evidence="3" id="KW-1185">Reference proteome</keyword>
<evidence type="ECO:0000313" key="2">
    <source>
        <dbReference type="EMBL" id="GGJ76360.1"/>
    </source>
</evidence>